<dbReference type="EMBL" id="CP114006">
    <property type="protein sequence ID" value="WAN63682.1"/>
    <property type="molecule type" value="Genomic_DNA"/>
</dbReference>
<name>A0ABY7BUT4_9MOLU</name>
<keyword evidence="1" id="KW-0812">Transmembrane</keyword>
<keyword evidence="1" id="KW-0472">Membrane</keyword>
<keyword evidence="3" id="KW-1185">Reference proteome</keyword>
<protein>
    <recommendedName>
        <fullName evidence="4">Effector</fullName>
    </recommendedName>
</protein>
<evidence type="ECO:0000256" key="1">
    <source>
        <dbReference type="SAM" id="Phobius"/>
    </source>
</evidence>
<keyword evidence="1" id="KW-1133">Transmembrane helix</keyword>
<proteinExistence type="predicted"/>
<accession>A0ABY7BUT4</accession>
<evidence type="ECO:0000313" key="2">
    <source>
        <dbReference type="EMBL" id="WAN63682.1"/>
    </source>
</evidence>
<evidence type="ECO:0008006" key="4">
    <source>
        <dbReference type="Google" id="ProtNLM"/>
    </source>
</evidence>
<reference evidence="2 3" key="1">
    <citation type="journal article" date="2023" name="Microbiol. Resour. Announc.">
        <title>Complete Genome of 'Candidatus Phytoplasma rubi' RS, a Phytopathogenic Bacterium Associated with Rubus Stunt Disease.</title>
        <authorList>
            <person name="Duckeck D."/>
            <person name="Zubert C."/>
            <person name="Bohm J.W."/>
            <person name="Carminati G."/>
            <person name="Schneider B."/>
            <person name="Kube M."/>
        </authorList>
    </citation>
    <scope>NUCLEOTIDE SEQUENCE [LARGE SCALE GENOMIC DNA]</scope>
    <source>
        <strain evidence="2 3">RS</strain>
    </source>
</reference>
<organism evidence="2 3">
    <name type="scientific">Candidatus Phytoplasma rubi</name>
    <dbReference type="NCBI Taxonomy" id="399025"/>
    <lineage>
        <taxon>Bacteria</taxon>
        <taxon>Bacillati</taxon>
        <taxon>Mycoplasmatota</taxon>
        <taxon>Mollicutes</taxon>
        <taxon>Acholeplasmatales</taxon>
        <taxon>Acholeplasmataceae</taxon>
        <taxon>Candidatus Phytoplasma</taxon>
        <taxon>16SrV (Elm yellows group)</taxon>
    </lineage>
</organism>
<sequence length="237" mass="27690">MKIKNIFYFFIIPSFIVIFFIFVKQIEKKQTIKKAKQEAEKEQTIKKEEQNTKEIINHEYEQKNVFLTPKELLSKFDNYSKALAYLGLNQFIIGLQNNIEKYRNIWIGDKEIFIEQILNGTLKTASTPLICGIIDFLGEKLNKKIELYVNDKLNLDSINQSDSNTSPLILKLKNDKNQTHFFINYSDDTVGDGYCFFNAIIFLLDEVINNWKNIIFSDISSTKILTGKEILEISQKF</sequence>
<evidence type="ECO:0000313" key="3">
    <source>
        <dbReference type="Proteomes" id="UP001164727"/>
    </source>
</evidence>
<feature type="transmembrane region" description="Helical" evidence="1">
    <location>
        <begin position="6"/>
        <end position="23"/>
    </location>
</feature>
<gene>
    <name evidence="2" type="ORF">RS022_08950</name>
</gene>
<dbReference type="RefSeq" id="WP_268849865.1">
    <property type="nucleotide sequence ID" value="NZ_CP114006.1"/>
</dbReference>
<dbReference type="Proteomes" id="UP001164727">
    <property type="component" value="Chromosome"/>
</dbReference>